<dbReference type="RefSeq" id="WP_345717826.1">
    <property type="nucleotide sequence ID" value="NZ_BAABFP010000007.1"/>
</dbReference>
<protein>
    <submittedName>
        <fullName evidence="2">Protealysin inhibitor emfourin</fullName>
    </submittedName>
</protein>
<reference evidence="3" key="1">
    <citation type="journal article" date="2019" name="Int. J. Syst. Evol. Microbiol.">
        <title>The Global Catalogue of Microorganisms (GCM) 10K type strain sequencing project: providing services to taxonomists for standard genome sequencing and annotation.</title>
        <authorList>
            <consortium name="The Broad Institute Genomics Platform"/>
            <consortium name="The Broad Institute Genome Sequencing Center for Infectious Disease"/>
            <person name="Wu L."/>
            <person name="Ma J."/>
        </authorList>
    </citation>
    <scope>NUCLEOTIDE SEQUENCE [LARGE SCALE GENOMIC DNA]</scope>
    <source>
        <strain evidence="3">KACC 14249</strain>
    </source>
</reference>
<dbReference type="Proteomes" id="UP001596189">
    <property type="component" value="Unassembled WGS sequence"/>
</dbReference>
<name>A0ABW1JK39_9ACTN</name>
<feature type="compositionally biased region" description="Basic and acidic residues" evidence="1">
    <location>
        <begin position="10"/>
        <end position="20"/>
    </location>
</feature>
<sequence length="103" mass="11656">MSGSVPPESPAEHERLHLERTGGFAGMRVDRQVDLDALDPEDAAAWRALLGSPLLRDLPEEPPKPDRYVYRLTHERAGLDAVVAEQQLPDDVRDLLERTLRHR</sequence>
<dbReference type="EMBL" id="JBHSRD010000008">
    <property type="protein sequence ID" value="MFC6009310.1"/>
    <property type="molecule type" value="Genomic_DNA"/>
</dbReference>
<organism evidence="2 3">
    <name type="scientific">Angustibacter luteus</name>
    <dbReference type="NCBI Taxonomy" id="658456"/>
    <lineage>
        <taxon>Bacteria</taxon>
        <taxon>Bacillati</taxon>
        <taxon>Actinomycetota</taxon>
        <taxon>Actinomycetes</taxon>
        <taxon>Kineosporiales</taxon>
        <taxon>Kineosporiaceae</taxon>
    </lineage>
</organism>
<evidence type="ECO:0000256" key="1">
    <source>
        <dbReference type="SAM" id="MobiDB-lite"/>
    </source>
</evidence>
<dbReference type="InterPro" id="IPR049457">
    <property type="entry name" value="Emfourin"/>
</dbReference>
<comment type="caution">
    <text evidence="2">The sequence shown here is derived from an EMBL/GenBank/DDBJ whole genome shotgun (WGS) entry which is preliminary data.</text>
</comment>
<dbReference type="Pfam" id="PF20242">
    <property type="entry name" value="Emfourin"/>
    <property type="match status" value="1"/>
</dbReference>
<accession>A0ABW1JK39</accession>
<feature type="region of interest" description="Disordered" evidence="1">
    <location>
        <begin position="1"/>
        <end position="23"/>
    </location>
</feature>
<proteinExistence type="predicted"/>
<evidence type="ECO:0000313" key="2">
    <source>
        <dbReference type="EMBL" id="MFC6009310.1"/>
    </source>
</evidence>
<gene>
    <name evidence="2" type="ORF">ACFQDO_19440</name>
</gene>
<keyword evidence="3" id="KW-1185">Reference proteome</keyword>
<evidence type="ECO:0000313" key="3">
    <source>
        <dbReference type="Proteomes" id="UP001596189"/>
    </source>
</evidence>